<dbReference type="Proteomes" id="UP000018144">
    <property type="component" value="Unassembled WGS sequence"/>
</dbReference>
<protein>
    <submittedName>
        <fullName evidence="1">Uncharacterized protein</fullName>
    </submittedName>
</protein>
<dbReference type="EMBL" id="HF935578">
    <property type="protein sequence ID" value="CCX10940.1"/>
    <property type="molecule type" value="Genomic_DNA"/>
</dbReference>
<evidence type="ECO:0000313" key="1">
    <source>
        <dbReference type="EMBL" id="CCX10940.1"/>
    </source>
</evidence>
<sequence>MHVFTDHPAQLCHTDRQRKVETKAEYQPYSNESTTTLTRHTSAVLVESDRTIQYGIEDVLSIDNSFPLVLNLYL</sequence>
<organism evidence="1 2">
    <name type="scientific">Pyronema omphalodes (strain CBS 100304)</name>
    <name type="common">Pyronema confluens</name>
    <dbReference type="NCBI Taxonomy" id="1076935"/>
    <lineage>
        <taxon>Eukaryota</taxon>
        <taxon>Fungi</taxon>
        <taxon>Dikarya</taxon>
        <taxon>Ascomycota</taxon>
        <taxon>Pezizomycotina</taxon>
        <taxon>Pezizomycetes</taxon>
        <taxon>Pezizales</taxon>
        <taxon>Pyronemataceae</taxon>
        <taxon>Pyronema</taxon>
    </lineage>
</organism>
<gene>
    <name evidence="1" type="ORF">PCON_10534</name>
</gene>
<dbReference type="AlphaFoldDB" id="U4L4Z9"/>
<evidence type="ECO:0000313" key="2">
    <source>
        <dbReference type="Proteomes" id="UP000018144"/>
    </source>
</evidence>
<keyword evidence="2" id="KW-1185">Reference proteome</keyword>
<reference evidence="1 2" key="1">
    <citation type="journal article" date="2013" name="PLoS Genet.">
        <title>The genome and development-dependent transcriptomes of Pyronema confluens: a window into fungal evolution.</title>
        <authorList>
            <person name="Traeger S."/>
            <person name="Altegoer F."/>
            <person name="Freitag M."/>
            <person name="Gabaldon T."/>
            <person name="Kempken F."/>
            <person name="Kumar A."/>
            <person name="Marcet-Houben M."/>
            <person name="Poggeler S."/>
            <person name="Stajich J.E."/>
            <person name="Nowrousian M."/>
        </authorList>
    </citation>
    <scope>NUCLEOTIDE SEQUENCE [LARGE SCALE GENOMIC DNA]</scope>
    <source>
        <strain evidence="2">CBS 100304</strain>
        <tissue evidence="1">Vegetative mycelium</tissue>
    </source>
</reference>
<accession>U4L4Z9</accession>
<name>U4L4Z9_PYROM</name>
<proteinExistence type="predicted"/>